<dbReference type="KEGG" id="cma:Cmaq_0776"/>
<dbReference type="SUPFAM" id="SSF75169">
    <property type="entry name" value="DsrEFH-like"/>
    <property type="match status" value="1"/>
</dbReference>
<evidence type="ECO:0000313" key="1">
    <source>
        <dbReference type="EMBL" id="ABW01611.1"/>
    </source>
</evidence>
<protein>
    <recommendedName>
        <fullName evidence="3">Peroxiredoxin</fullName>
    </recommendedName>
</protein>
<dbReference type="Gene3D" id="3.40.1260.10">
    <property type="entry name" value="DsrEFH-like"/>
    <property type="match status" value="1"/>
</dbReference>
<dbReference type="InterPro" id="IPR032836">
    <property type="entry name" value="DsrE2-like"/>
</dbReference>
<dbReference type="HOGENOM" id="CLU_094970_2_0_2"/>
<dbReference type="EMBL" id="CP000852">
    <property type="protein sequence ID" value="ABW01611.1"/>
    <property type="molecule type" value="Genomic_DNA"/>
</dbReference>
<dbReference type="Pfam" id="PF13686">
    <property type="entry name" value="DrsE_2"/>
    <property type="match status" value="1"/>
</dbReference>
<dbReference type="OrthoDB" id="288304at2157"/>
<dbReference type="PANTHER" id="PTHR34655:SF2">
    <property type="entry name" value="PEROXIREDOXIN FAMILY PROTEIN"/>
    <property type="match status" value="1"/>
</dbReference>
<sequence>MSSKTVGMVVQSGAANRICCVVVYAAAALASGRKVVLHLVNEGLVAFRKDVAGKIWSSEKPDDWSIFPEQYRSYVEVFLKNVNGAIKSGSFKNWHEMLAELKKEYGDNLKIYACPLAAQMYNIKKEDLLDIVDAIAGAETFLAEVEGGTVFVF</sequence>
<proteinExistence type="predicted"/>
<dbReference type="AlphaFoldDB" id="A8MCV5"/>
<accession>A8MCV5</accession>
<dbReference type="RefSeq" id="WP_012185830.1">
    <property type="nucleotide sequence ID" value="NC_009954.1"/>
</dbReference>
<dbReference type="InterPro" id="IPR027396">
    <property type="entry name" value="DsrEFH-like"/>
</dbReference>
<gene>
    <name evidence="1" type="ordered locus">Cmaq_0776</name>
</gene>
<dbReference type="GeneID" id="5708532"/>
<dbReference type="PANTHER" id="PTHR34655">
    <property type="entry name" value="CONSERVED WITHIN P. AEROPHILUM"/>
    <property type="match status" value="1"/>
</dbReference>
<name>A8MCV5_CALMQ</name>
<keyword evidence="2" id="KW-1185">Reference proteome</keyword>
<evidence type="ECO:0008006" key="3">
    <source>
        <dbReference type="Google" id="ProtNLM"/>
    </source>
</evidence>
<dbReference type="eggNOG" id="arCOG02064">
    <property type="taxonomic scope" value="Archaea"/>
</dbReference>
<organism evidence="1 2">
    <name type="scientific">Caldivirga maquilingensis (strain ATCC 700844 / DSM 13496 / JCM 10307 / IC-167)</name>
    <dbReference type="NCBI Taxonomy" id="397948"/>
    <lineage>
        <taxon>Archaea</taxon>
        <taxon>Thermoproteota</taxon>
        <taxon>Thermoprotei</taxon>
        <taxon>Thermoproteales</taxon>
        <taxon>Thermoproteaceae</taxon>
        <taxon>Caldivirga</taxon>
    </lineage>
</organism>
<evidence type="ECO:0000313" key="2">
    <source>
        <dbReference type="Proteomes" id="UP000001137"/>
    </source>
</evidence>
<dbReference type="Proteomes" id="UP000001137">
    <property type="component" value="Chromosome"/>
</dbReference>
<reference evidence="1 2" key="1">
    <citation type="submission" date="2007-10" db="EMBL/GenBank/DDBJ databases">
        <title>Complete sequence of Caldivirga maquilingensis IC-167.</title>
        <authorList>
            <consortium name="US DOE Joint Genome Institute"/>
            <person name="Copeland A."/>
            <person name="Lucas S."/>
            <person name="Lapidus A."/>
            <person name="Barry K."/>
            <person name="Glavina del Rio T."/>
            <person name="Dalin E."/>
            <person name="Tice H."/>
            <person name="Pitluck S."/>
            <person name="Saunders E."/>
            <person name="Brettin T."/>
            <person name="Bruce D."/>
            <person name="Detter J.C."/>
            <person name="Han C."/>
            <person name="Schmutz J."/>
            <person name="Larimer F."/>
            <person name="Land M."/>
            <person name="Hauser L."/>
            <person name="Kyrpides N."/>
            <person name="Ivanova N."/>
            <person name="Biddle J.F."/>
            <person name="Zhang Z."/>
            <person name="Fitz-Gibbon S.T."/>
            <person name="Lowe T.M."/>
            <person name="Saltikov C."/>
            <person name="House C.H."/>
            <person name="Richardson P."/>
        </authorList>
    </citation>
    <scope>NUCLEOTIDE SEQUENCE [LARGE SCALE GENOMIC DNA]</scope>
    <source>
        <strain evidence="2">ATCC 700844 / DSM 13496 / JCM 10307 / IC-167</strain>
    </source>
</reference>